<sequence length="1702" mass="188790">MRLDALHHISVSPNMVEVLSFSALPTRPPTPPRSSSFNLAAPKSDIQQLPGNQAPLSTPVDRSSPLDLPPHPQSSSQSKRVNFSPLTSYIKPPSFTNSNNPKTRTPLRALLPSNQYKPSKSILKTSCSSPASSPPNEQLTNPSENLPAMLESITNQLAGESHASRADAYQHLLGALTTYENIPDEDALAEKVEFFSQCIRRDICEVSGTYQPLDVKLVRQALNLFAMFIYKPRLSSRVSEDLKVTIIDHIISSLQNPNVPKVVVIEYMRVLSIQSFSPKVMTANRVTLLLTVLRDITDRVEGKAVVAQRLAIYERLLFLPQSAMAAHAELWIDQLVTALLHNFKEVRTRAIRFGKLAAVVLGPNFTVSIVLKDVLDYTLSDSTHLITEVCGRLTEMISDPEAGPHVPQIWSVIILLLRSRRWSIGSWSQLKEWLLVIQKCFNYSDPATKSQALMAWDLFVYALPPSETTGKDITKILFRPILSQLERKKTDKQGILLNQAFASYHKLLYYAFRPSASHSRLDLLWTTYIKTPFSGHLNSEPTNNKRLCQILSSLLWNQQPKIWEEDKVKINKATTLKPEDLPRLDCKWVRSRLSIVLPVFESLFKSSVWNDNELQESGIGLAWINLSKALADASNKEITPSPESMQALASILGTLQRIWKAAPSSLNADGIEQNDTFYSRFHFLVKTIISFVGPNPFTDKLLLKTSQETFQTANTPTHHRRKLNTNVRSPMLHLLHMITTSPPPLPTTGQTYFQLIHSVIAMSVQGRTSRNAKLKIFRQFADLCLEPWGNASDTDKQTLPTRQYLWQSVAKLAKECLTAFPVETELKNRDDSAPNDYEKVIAILTAGSGFDLASLEWFQLLDSFSSVVQAERGENALPSILETLSGAIRSQPLPSATSCCSALLDLAKFSSNQEQSPSPLHPPIAKSTTFQYRHPQFHSWNNLIDAAGRLLKELYQHLTEIDSGHAVRFLDSMTQFLGRCPSSFGPILLSKTQDSLVLWITDRDGLLITRPDVDDVVIASARSLIRSITALLQKSADSDDKLLQTLATLISSGLESRHKSTVNSFIKLWNDSFGSKEKLEYPENVETVLRRLKPFVQLLLPNFPPVVGHTVDPLSPEFLSSREEVTRSETPIKLLEGPNKFFKVLSVSPAPTATPAGVNRARRRKRSSSKITTPKPRLRHDDSQIQFFPVESSPANDVAGESQVLTEHQQEVRDRQRGEAAKLYPVFRSPASQPGQVAALAKLGDLETAENSPPTPMLDIAMTANDEEFLGSSPTPTSKNSVAQPDQMIGSSLAYSFDTTDLHSEGPPSSPPQIQSEDNLPVEASEVKRISELKDEDITLNGDVSSPPGSSPTPTSGGTGCRRGVLGSRKKSEQKTIESISTTSSETLEETPKSEYLTNVQSDMLGIASPERSSGLEKRPVHTRRSSRIPNVECDRIDIIPDSFSDDLERQIASQLEQDLELTMDMEVGGGQGIQGPDASIVTRSMKRKRGNEVSSQRDRAKRVSPSNRSLSAADDIIPSKSINTHLENTPVEHRASQSDRPNRSRRKMTSMLASTEAIHPPPDTGRTSISSSQRKTKKRRSLRLSCRSSLPELSMEQTNQQTTPQLSPDLEMEQSPTAAVKMDDQPERPVAAEASSGSTEQQDQPSKLGSPGASILASLRSVLGSIRTATFGRSVLREIDDVMFDIKAEAHDAARRHERNL</sequence>
<keyword evidence="4" id="KW-0779">Telomere</keyword>
<feature type="compositionally biased region" description="Polar residues" evidence="7">
    <location>
        <begin position="1596"/>
        <end position="1607"/>
    </location>
</feature>
<feature type="compositionally biased region" description="Polar residues" evidence="7">
    <location>
        <begin position="45"/>
        <end position="56"/>
    </location>
</feature>
<evidence type="ECO:0000256" key="5">
    <source>
        <dbReference type="ARBA" id="ARBA00023242"/>
    </source>
</evidence>
<organism evidence="9 10">
    <name type="scientific">Paracoccidioides brasiliensis</name>
    <dbReference type="NCBI Taxonomy" id="121759"/>
    <lineage>
        <taxon>Eukaryota</taxon>
        <taxon>Fungi</taxon>
        <taxon>Dikarya</taxon>
        <taxon>Ascomycota</taxon>
        <taxon>Pezizomycotina</taxon>
        <taxon>Eurotiomycetes</taxon>
        <taxon>Eurotiomycetidae</taxon>
        <taxon>Onygenales</taxon>
        <taxon>Ajellomycetaceae</taxon>
        <taxon>Paracoccidioides</taxon>
    </lineage>
</organism>
<dbReference type="GO" id="GO:0000723">
    <property type="term" value="P:telomere maintenance"/>
    <property type="evidence" value="ECO:0007669"/>
    <property type="project" value="TreeGrafter"/>
</dbReference>
<dbReference type="PANTHER" id="PTHR22928">
    <property type="entry name" value="TELOMERE-ASSOCIATED PROTEIN RIF1"/>
    <property type="match status" value="1"/>
</dbReference>
<evidence type="ECO:0000313" key="10">
    <source>
        <dbReference type="Proteomes" id="UP000242814"/>
    </source>
</evidence>
<dbReference type="EMBL" id="LZYO01000303">
    <property type="protein sequence ID" value="ODH19888.1"/>
    <property type="molecule type" value="Genomic_DNA"/>
</dbReference>
<evidence type="ECO:0000256" key="2">
    <source>
        <dbReference type="ARBA" id="ARBA00004574"/>
    </source>
</evidence>
<dbReference type="GO" id="GO:0005634">
    <property type="term" value="C:nucleus"/>
    <property type="evidence" value="ECO:0007669"/>
    <property type="project" value="UniProtKB-SubCell"/>
</dbReference>
<comment type="subcellular location">
    <subcellularLocation>
        <location evidence="2">Chromosome</location>
        <location evidence="2">Telomere</location>
    </subcellularLocation>
    <subcellularLocation>
        <location evidence="1">Nucleus</location>
    </subcellularLocation>
</comment>
<feature type="region of interest" description="Disordered" evidence="7">
    <location>
        <begin position="1152"/>
        <end position="1179"/>
    </location>
</feature>
<keyword evidence="3" id="KW-0158">Chromosome</keyword>
<feature type="compositionally biased region" description="Polar residues" evidence="7">
    <location>
        <begin position="112"/>
        <end position="143"/>
    </location>
</feature>
<dbReference type="InterPro" id="IPR016024">
    <property type="entry name" value="ARM-type_fold"/>
</dbReference>
<evidence type="ECO:0000313" key="9">
    <source>
        <dbReference type="EMBL" id="ODH19888.1"/>
    </source>
</evidence>
<feature type="region of interest" description="Disordered" evidence="7">
    <location>
        <begin position="26"/>
        <end position="143"/>
    </location>
</feature>
<keyword evidence="6" id="KW-0131">Cell cycle</keyword>
<evidence type="ECO:0000256" key="1">
    <source>
        <dbReference type="ARBA" id="ARBA00004123"/>
    </source>
</evidence>
<feature type="compositionally biased region" description="Low complexity" evidence="7">
    <location>
        <begin position="1377"/>
        <end position="1386"/>
    </location>
</feature>
<name>A0A1D2J8I2_PARBR</name>
<comment type="caution">
    <text evidence="9">The sequence shown here is derived from an EMBL/GenBank/DDBJ whole genome shotgun (WGS) entry which is preliminary data.</text>
</comment>
<evidence type="ECO:0000256" key="6">
    <source>
        <dbReference type="ARBA" id="ARBA00023306"/>
    </source>
</evidence>
<feature type="region of interest" description="Disordered" evidence="7">
    <location>
        <begin position="1298"/>
        <end position="1320"/>
    </location>
</feature>
<dbReference type="GO" id="GO:0140445">
    <property type="term" value="C:chromosome, telomeric repeat region"/>
    <property type="evidence" value="ECO:0007669"/>
    <property type="project" value="TreeGrafter"/>
</dbReference>
<reference evidence="9 10" key="1">
    <citation type="submission" date="2016-06" db="EMBL/GenBank/DDBJ databases">
        <authorList>
            <person name="Kjaerup R.B."/>
            <person name="Dalgaard T.S."/>
            <person name="Juul-Madsen H.R."/>
        </authorList>
    </citation>
    <scope>NUCLEOTIDE SEQUENCE [LARGE SCALE GENOMIC DNA]</scope>
    <source>
        <strain evidence="9 10">Pb300</strain>
    </source>
</reference>
<feature type="region of interest" description="Disordered" evidence="7">
    <location>
        <begin position="1333"/>
        <end position="1394"/>
    </location>
</feature>
<evidence type="ECO:0000256" key="4">
    <source>
        <dbReference type="ARBA" id="ARBA00022895"/>
    </source>
</evidence>
<feature type="region of interest" description="Disordered" evidence="7">
    <location>
        <begin position="1468"/>
        <end position="1653"/>
    </location>
</feature>
<accession>A0A1D2J8I2</accession>
<feature type="domain" description="Telomere-associated protein Rif1 N-terminal" evidence="8">
    <location>
        <begin position="157"/>
        <end position="529"/>
    </location>
</feature>
<protein>
    <recommendedName>
        <fullName evidence="8">Telomere-associated protein Rif1 N-terminal domain-containing protein</fullName>
    </recommendedName>
</protein>
<feature type="compositionally biased region" description="Polar residues" evidence="7">
    <location>
        <begin position="1636"/>
        <end position="1648"/>
    </location>
</feature>
<dbReference type="InterPro" id="IPR022031">
    <property type="entry name" value="Rif1_N"/>
</dbReference>
<dbReference type="Proteomes" id="UP000242814">
    <property type="component" value="Unassembled WGS sequence"/>
</dbReference>
<proteinExistence type="predicted"/>
<gene>
    <name evidence="9" type="ORF">ACO22_06058</name>
</gene>
<keyword evidence="5" id="KW-0539">Nucleus</keyword>
<evidence type="ECO:0000259" key="8">
    <source>
        <dbReference type="Pfam" id="PF12231"/>
    </source>
</evidence>
<feature type="compositionally biased region" description="Basic and acidic residues" evidence="7">
    <location>
        <begin position="1531"/>
        <end position="1543"/>
    </location>
</feature>
<evidence type="ECO:0000256" key="7">
    <source>
        <dbReference type="SAM" id="MobiDB-lite"/>
    </source>
</evidence>
<evidence type="ECO:0000256" key="3">
    <source>
        <dbReference type="ARBA" id="ARBA00022454"/>
    </source>
</evidence>
<dbReference type="PANTHER" id="PTHR22928:SF3">
    <property type="entry name" value="TELOMERE-ASSOCIATED PROTEIN RIF1"/>
    <property type="match status" value="1"/>
</dbReference>
<feature type="compositionally biased region" description="Polar residues" evidence="7">
    <location>
        <begin position="94"/>
        <end position="103"/>
    </location>
</feature>
<dbReference type="VEuPathDB" id="FungiDB:PABG_00683"/>
<dbReference type="Pfam" id="PF12231">
    <property type="entry name" value="Rif1_N"/>
    <property type="match status" value="1"/>
</dbReference>
<feature type="compositionally biased region" description="Polar residues" evidence="7">
    <location>
        <begin position="73"/>
        <end position="87"/>
    </location>
</feature>
<dbReference type="VEuPathDB" id="FungiDB:PADG_03119"/>
<dbReference type="SUPFAM" id="SSF48371">
    <property type="entry name" value="ARM repeat"/>
    <property type="match status" value="1"/>
</dbReference>
<feature type="compositionally biased region" description="Low complexity" evidence="7">
    <location>
        <begin position="1345"/>
        <end position="1356"/>
    </location>
</feature>